<dbReference type="OrthoDB" id="1879545at2759"/>
<reference evidence="4" key="1">
    <citation type="submission" date="2022-05" db="EMBL/GenBank/DDBJ databases">
        <title>The Musa troglodytarum L. genome provides insights into the mechanism of non-climacteric behaviour and enrichment of carotenoids.</title>
        <authorList>
            <person name="Wang J."/>
        </authorList>
    </citation>
    <scope>NUCLEOTIDE SEQUENCE</scope>
    <source>
        <tissue evidence="4">Leaf</tissue>
    </source>
</reference>
<dbReference type="GO" id="GO:0005634">
    <property type="term" value="C:nucleus"/>
    <property type="evidence" value="ECO:0007669"/>
    <property type="project" value="TreeGrafter"/>
</dbReference>
<name>A0A9E7FK02_9LILI</name>
<dbReference type="FunFam" id="3.30.530.20:FF:000033">
    <property type="entry name" value="S-norcoclaurine synthase"/>
    <property type="match status" value="1"/>
</dbReference>
<feature type="domain" description="Bet v I/Major latex protein" evidence="3">
    <location>
        <begin position="2"/>
        <end position="155"/>
    </location>
</feature>
<dbReference type="GO" id="GO:0038023">
    <property type="term" value="F:signaling receptor activity"/>
    <property type="evidence" value="ECO:0007669"/>
    <property type="project" value="TreeGrafter"/>
</dbReference>
<dbReference type="EMBL" id="CP097506">
    <property type="protein sequence ID" value="URD96476.1"/>
    <property type="molecule type" value="Genomic_DNA"/>
</dbReference>
<accession>A0A9E7FK02</accession>
<dbReference type="GO" id="GO:0009738">
    <property type="term" value="P:abscisic acid-activated signaling pathway"/>
    <property type="evidence" value="ECO:0007669"/>
    <property type="project" value="TreeGrafter"/>
</dbReference>
<evidence type="ECO:0000313" key="5">
    <source>
        <dbReference type="Proteomes" id="UP001055439"/>
    </source>
</evidence>
<keyword evidence="2" id="KW-0017">Alkaloid metabolism</keyword>
<dbReference type="CDD" id="cd07816">
    <property type="entry name" value="Bet_v1-like"/>
    <property type="match status" value="1"/>
</dbReference>
<dbReference type="AlphaFoldDB" id="A0A9E7FK02"/>
<protein>
    <submittedName>
        <fullName evidence="4">Pathogenesis-related protein Bet v I family</fullName>
    </submittedName>
</protein>
<dbReference type="GO" id="GO:0010427">
    <property type="term" value="F:abscisic acid binding"/>
    <property type="evidence" value="ECO:0007669"/>
    <property type="project" value="TreeGrafter"/>
</dbReference>
<evidence type="ECO:0000256" key="2">
    <source>
        <dbReference type="ARBA" id="ARBA00022589"/>
    </source>
</evidence>
<dbReference type="InterPro" id="IPR050279">
    <property type="entry name" value="Plant_def-hormone_signal"/>
</dbReference>
<dbReference type="GO" id="GO:0005737">
    <property type="term" value="C:cytoplasm"/>
    <property type="evidence" value="ECO:0007669"/>
    <property type="project" value="TreeGrafter"/>
</dbReference>
<evidence type="ECO:0000256" key="1">
    <source>
        <dbReference type="ARBA" id="ARBA00009744"/>
    </source>
</evidence>
<sequence length="162" mass="17444">MKGTLCHELEVGLPAGQVWEVYGTLRLPQLVVELVPNVLQKVDVVEGDGGVGTVLHVTFATGTSGPQFYKEKFVKIDDEKRLKEAIVVEGGYLELGFLSFLVRFEIIDKEEEGVSSIIKSTIEYEVAEEHAGNASLVTTAAVAAIAEAVSGYLMKEKSGASN</sequence>
<dbReference type="Pfam" id="PF00407">
    <property type="entry name" value="Bet_v_1"/>
    <property type="match status" value="1"/>
</dbReference>
<dbReference type="PANTHER" id="PTHR31213:SF19">
    <property type="entry name" value="BET V I_MAJOR LATEX PROTEIN DOMAIN-CONTAINING PROTEIN"/>
    <property type="match status" value="1"/>
</dbReference>
<evidence type="ECO:0000259" key="3">
    <source>
        <dbReference type="Pfam" id="PF00407"/>
    </source>
</evidence>
<organism evidence="4 5">
    <name type="scientific">Musa troglodytarum</name>
    <name type="common">fe'i banana</name>
    <dbReference type="NCBI Taxonomy" id="320322"/>
    <lineage>
        <taxon>Eukaryota</taxon>
        <taxon>Viridiplantae</taxon>
        <taxon>Streptophyta</taxon>
        <taxon>Embryophyta</taxon>
        <taxon>Tracheophyta</taxon>
        <taxon>Spermatophyta</taxon>
        <taxon>Magnoliopsida</taxon>
        <taxon>Liliopsida</taxon>
        <taxon>Zingiberales</taxon>
        <taxon>Musaceae</taxon>
        <taxon>Musa</taxon>
    </lineage>
</organism>
<dbReference type="GO" id="GO:0006952">
    <property type="term" value="P:defense response"/>
    <property type="evidence" value="ECO:0007669"/>
    <property type="project" value="InterPro"/>
</dbReference>
<dbReference type="InterPro" id="IPR023393">
    <property type="entry name" value="START-like_dom_sf"/>
</dbReference>
<dbReference type="SUPFAM" id="SSF55961">
    <property type="entry name" value="Bet v1-like"/>
    <property type="match status" value="1"/>
</dbReference>
<dbReference type="InterPro" id="IPR000916">
    <property type="entry name" value="Bet_v_I/MLP"/>
</dbReference>
<proteinExistence type="inferred from homology"/>
<dbReference type="PANTHER" id="PTHR31213">
    <property type="entry name" value="OS08G0374000 PROTEIN-RELATED"/>
    <property type="match status" value="1"/>
</dbReference>
<dbReference type="GO" id="GO:0009820">
    <property type="term" value="P:alkaloid metabolic process"/>
    <property type="evidence" value="ECO:0007669"/>
    <property type="project" value="UniProtKB-KW"/>
</dbReference>
<comment type="similarity">
    <text evidence="1">Belongs to the BetVI family.</text>
</comment>
<keyword evidence="5" id="KW-1185">Reference proteome</keyword>
<dbReference type="GO" id="GO:0004864">
    <property type="term" value="F:protein phosphatase inhibitor activity"/>
    <property type="evidence" value="ECO:0007669"/>
    <property type="project" value="TreeGrafter"/>
</dbReference>
<evidence type="ECO:0000313" key="4">
    <source>
        <dbReference type="EMBL" id="URD96476.1"/>
    </source>
</evidence>
<gene>
    <name evidence="4" type="ORF">MUK42_29520</name>
</gene>
<dbReference type="Gene3D" id="3.30.530.20">
    <property type="match status" value="1"/>
</dbReference>
<dbReference type="Proteomes" id="UP001055439">
    <property type="component" value="Chromosome 4"/>
</dbReference>